<dbReference type="InterPro" id="IPR025410">
    <property type="entry name" value="Lant_dehyd"/>
</dbReference>
<proteinExistence type="predicted"/>
<name>A0ABS6K9X2_9FIRM</name>
<evidence type="ECO:0000313" key="2">
    <source>
        <dbReference type="EMBL" id="MBU9727314.1"/>
    </source>
</evidence>
<dbReference type="Gene3D" id="1.50.10.10">
    <property type="match status" value="1"/>
</dbReference>
<dbReference type="SUPFAM" id="SSF158745">
    <property type="entry name" value="LanC-like"/>
    <property type="match status" value="1"/>
</dbReference>
<protein>
    <submittedName>
        <fullName evidence="2">Type 2 lantipeptide synthetase LanM family protein</fullName>
    </submittedName>
</protein>
<dbReference type="NCBIfam" id="TIGR03897">
    <property type="entry name" value="lanti_2_LanM"/>
    <property type="match status" value="1"/>
</dbReference>
<dbReference type="InterPro" id="IPR012341">
    <property type="entry name" value="6hp_glycosidase-like_sf"/>
</dbReference>
<dbReference type="Proteomes" id="UP001314681">
    <property type="component" value="Unassembled WGS sequence"/>
</dbReference>
<accession>A0ABS6K9X2</accession>
<dbReference type="PANTHER" id="PTHR12736">
    <property type="entry name" value="LANC-LIKE PROTEIN"/>
    <property type="match status" value="1"/>
</dbReference>
<gene>
    <name evidence="2" type="ORF">KTH90_14945</name>
</gene>
<dbReference type="Pfam" id="PF05147">
    <property type="entry name" value="LANC_like"/>
    <property type="match status" value="1"/>
</dbReference>
<dbReference type="InterPro" id="IPR007822">
    <property type="entry name" value="LANC-like"/>
</dbReference>
<organism evidence="2 3">
    <name type="scientific">Diplocloster modestus</name>
    <dbReference type="NCBI Taxonomy" id="2850322"/>
    <lineage>
        <taxon>Bacteria</taxon>
        <taxon>Bacillati</taxon>
        <taxon>Bacillota</taxon>
        <taxon>Clostridia</taxon>
        <taxon>Lachnospirales</taxon>
        <taxon>Lachnospiraceae</taxon>
        <taxon>Diplocloster</taxon>
    </lineage>
</organism>
<keyword evidence="3" id="KW-1185">Reference proteome</keyword>
<dbReference type="PIRSF" id="PIRSF037228">
    <property type="entry name" value="Lant_mod_RumM"/>
    <property type="match status" value="1"/>
</dbReference>
<evidence type="ECO:0000313" key="3">
    <source>
        <dbReference type="Proteomes" id="UP001314681"/>
    </source>
</evidence>
<dbReference type="EMBL" id="JAHQCX010000010">
    <property type="protein sequence ID" value="MBU9727314.1"/>
    <property type="molecule type" value="Genomic_DNA"/>
</dbReference>
<comment type="caution">
    <text evidence="2">The sequence shown here is derived from an EMBL/GenBank/DDBJ whole genome shotgun (WGS) entry which is preliminary data.</text>
</comment>
<dbReference type="SMART" id="SM01260">
    <property type="entry name" value="LANC_like"/>
    <property type="match status" value="1"/>
</dbReference>
<dbReference type="InterPro" id="IPR017146">
    <property type="entry name" value="Lanti_2_LanM"/>
</dbReference>
<evidence type="ECO:0000259" key="1">
    <source>
        <dbReference type="Pfam" id="PF13575"/>
    </source>
</evidence>
<reference evidence="2 3" key="1">
    <citation type="submission" date="2021-06" db="EMBL/GenBank/DDBJ databases">
        <title>Description of novel taxa of the family Lachnospiraceae.</title>
        <authorList>
            <person name="Chaplin A.V."/>
            <person name="Sokolova S.R."/>
            <person name="Pikina A.P."/>
            <person name="Korzhanova M."/>
            <person name="Belova V."/>
            <person name="Korostin D."/>
            <person name="Efimov B.A."/>
        </authorList>
    </citation>
    <scope>NUCLEOTIDE SEQUENCE [LARGE SCALE GENOMIC DNA]</scope>
    <source>
        <strain evidence="2 3">ASD4241</strain>
    </source>
</reference>
<dbReference type="CDD" id="cd04792">
    <property type="entry name" value="LanM-like"/>
    <property type="match status" value="1"/>
</dbReference>
<sequence>MNIEKNASYLTQRKYQLPRKNLKDNSEKIHFWNKLLGKDVLEFLYQNNPSVISFLQDIPYDINNSSYNIHLTLNQSTTETGTKDPQQPFPAFYTPWISAAESILKSRHTGQQSNVLQNNFAELLLPKLQGISLRCLIMEMHQCRQNNRLKGNTTAEEYQYYNDKILPTREFTDYLYTKYPVMVREMQDTVESEVCFWTEVLDHWQQEKAIIRTRMQKGPEFEEIVKIEGNLADTHNNGRCVLQLSLGDGSKLFYKPRSTENEQIYQDLLKWLYTSAGLDTYDYERIDMGSHSWVEQVPYRSCKNREELQRYYQRIGIQLFLCYLLNIRDLHCENIIACGEYPVFIDLETGVGMRAGQEQLNTAKEKCQLILQESVLYLGILPIMIWNASGNGINVGAIGGRDNQQVPMKTPRIAEAGTSDMHVEYIYPKTKSYKNQAMLNDQYIDAGLFLGDIMKGFTEAYEMALRGKQELAERITPYSIGKSRYVVRQTQRYTMLLQSSYHPDVMTDGGNRNMLFYNLYQEAQMRNGRMRPVVENEVKSLLKGDIPYFYYRNSERSLFSSDGSEFRDFFERTAMEGLRQKINDLDNSDLIRQVQYIKFAILSLDNQVFLNSYGKELLISRKTSILDETMILQAVGQIGRRFADTVVFHKDHTQAGWISLMPDQRGKNGWELQPVDRYLYNGLAGINLFIHAVLTVIPEETVLAEERNFPEAYSKTYSELKSLAEILDQMFFTYTQSAEQNVKSIDTPNTGAFFGEGSVAYMYQVLYRITGQESYLQYAKRHCDLLPQFFGQDKSFDLLSGNAGAVLVLANMFRLTKEDKYLADAVKAAELLLAQAVPTEEGMGWCSANLKQPIGGMAHGNSGFLTAFARLFRYTGQVNYLDAVGKILCYENSLYDEAANNWKDLREEAVLTEELDAKVTESVAWCHGAAGVLLGRANAAEYIPDGEIQDILQKDIARGVEKLKQTPRRRGYCLCHGNSGNISILMDYARKSGDQDIMMGCAYYVNDLAAGIHNGSLELMLQEDQNVGFMTGLAGIGYFMLRMLQPELPDIMAVEI</sequence>
<dbReference type="Pfam" id="PF13575">
    <property type="entry name" value="DUF4135"/>
    <property type="match status" value="1"/>
</dbReference>
<dbReference type="PRINTS" id="PR01950">
    <property type="entry name" value="LANCSUPER"/>
</dbReference>
<dbReference type="RefSeq" id="WP_158354047.1">
    <property type="nucleotide sequence ID" value="NZ_JAHQCX010000010.1"/>
</dbReference>
<feature type="domain" description="Lantibiotic biosynthesis protein dehydration" evidence="1">
    <location>
        <begin position="179"/>
        <end position="551"/>
    </location>
</feature>
<dbReference type="PANTHER" id="PTHR12736:SF7">
    <property type="entry name" value="LANC-LIKE PROTEIN 3"/>
    <property type="match status" value="1"/>
</dbReference>